<dbReference type="GO" id="GO:0006614">
    <property type="term" value="P:SRP-dependent cotranslational protein targeting to membrane"/>
    <property type="evidence" value="ECO:0007669"/>
    <property type="project" value="InterPro"/>
</dbReference>
<keyword evidence="12" id="KW-1185">Reference proteome</keyword>
<dbReference type="InterPro" id="IPR004780">
    <property type="entry name" value="SRP"/>
</dbReference>
<accession>K4LH01</accession>
<dbReference type="Pfam" id="PF00448">
    <property type="entry name" value="SRP54"/>
    <property type="match status" value="1"/>
</dbReference>
<dbReference type="Gene3D" id="1.20.120.140">
    <property type="entry name" value="Signal recognition particle SRP54, nucleotide-binding domain"/>
    <property type="match status" value="1"/>
</dbReference>
<dbReference type="HAMAP" id="MF_00306">
    <property type="entry name" value="SRP54"/>
    <property type="match status" value="1"/>
</dbReference>
<dbReference type="HOGENOM" id="CLU_009301_6_0_9"/>
<dbReference type="SMART" id="SM00962">
    <property type="entry name" value="SRP54"/>
    <property type="match status" value="1"/>
</dbReference>
<feature type="binding site" evidence="9">
    <location>
        <begin position="190"/>
        <end position="194"/>
    </location>
    <ligand>
        <name>GTP</name>
        <dbReference type="ChEBI" id="CHEBI:37565"/>
    </ligand>
</feature>
<comment type="subunit">
    <text evidence="9">Part of the signal recognition particle protein translocation system, which is composed of SRP and FtsY.</text>
</comment>
<dbReference type="KEGG" id="tpz:Tph_c10220"/>
<gene>
    <name evidence="9 11" type="primary">ffh</name>
    <name evidence="11" type="ordered locus">Tph_c10220</name>
</gene>
<dbReference type="Gene3D" id="1.10.260.30">
    <property type="entry name" value="Signal recognition particle, SRP54 subunit, M-domain"/>
    <property type="match status" value="1"/>
</dbReference>
<dbReference type="eggNOG" id="COG0541">
    <property type="taxonomic scope" value="Bacteria"/>
</dbReference>
<keyword evidence="5 9" id="KW-0342">GTP-binding</keyword>
<proteinExistence type="inferred from homology"/>
<evidence type="ECO:0000256" key="7">
    <source>
        <dbReference type="ARBA" id="ARBA00023274"/>
    </source>
</evidence>
<evidence type="ECO:0000256" key="8">
    <source>
        <dbReference type="ARBA" id="ARBA00048027"/>
    </source>
</evidence>
<dbReference type="InterPro" id="IPR013822">
    <property type="entry name" value="Signal_recog_particl_SRP54_hlx"/>
</dbReference>
<dbReference type="InterPro" id="IPR003593">
    <property type="entry name" value="AAA+_ATPase"/>
</dbReference>
<dbReference type="Gene3D" id="3.40.50.300">
    <property type="entry name" value="P-loop containing nucleotide triphosphate hydrolases"/>
    <property type="match status" value="1"/>
</dbReference>
<dbReference type="CDD" id="cd18539">
    <property type="entry name" value="SRP_G"/>
    <property type="match status" value="1"/>
</dbReference>
<dbReference type="Pfam" id="PF02881">
    <property type="entry name" value="SRP54_N"/>
    <property type="match status" value="1"/>
</dbReference>
<feature type="domain" description="SRP54-type proteins GTP-binding" evidence="10">
    <location>
        <begin position="269"/>
        <end position="282"/>
    </location>
</feature>
<dbReference type="FunFam" id="3.40.50.300:FF:000022">
    <property type="entry name" value="Signal recognition particle 54 kDa subunit"/>
    <property type="match status" value="1"/>
</dbReference>
<comment type="similarity">
    <text evidence="1 9">Belongs to the GTP-binding SRP family. SRP54 subfamily.</text>
</comment>
<dbReference type="SUPFAM" id="SSF47446">
    <property type="entry name" value="Signal peptide-binding domain"/>
    <property type="match status" value="1"/>
</dbReference>
<dbReference type="GO" id="GO:0008312">
    <property type="term" value="F:7S RNA binding"/>
    <property type="evidence" value="ECO:0007669"/>
    <property type="project" value="InterPro"/>
</dbReference>
<keyword evidence="4 9" id="KW-0694">RNA-binding</keyword>
<evidence type="ECO:0000259" key="10">
    <source>
        <dbReference type="PROSITE" id="PS00300"/>
    </source>
</evidence>
<comment type="domain">
    <text evidence="9">Composed of three domains: the N-terminal N domain, which is responsible for interactions with the ribosome, the central G domain, which binds GTP, and the C-terminal M domain, which binds the RNA and the signal sequence of the RNC.</text>
</comment>
<dbReference type="InterPro" id="IPR000897">
    <property type="entry name" value="SRP54_GTPase_dom"/>
</dbReference>
<sequence>MLFQGLAEKLQETFKKLRGKGKLTENDLKAALREVRLALLEADVNLAVVKNFIGRVWERSLGAEVLESLTPAQQIIKIVKEELTALMGDTRSGINFSATGPTTILLVGLQGGGKTTTAGKLALYYKKQGKRPLLVGADVYRPAAIKQLEVLAGQIDVPFFSLGADASPVEIARRAVEHAQRQSQDLILVDTAGRLHIDEELMAELRSMKEAVEPQEVILVVDAMTGQDAVNVARAFQEELGLTGVILTKLDGDTRGGAALSVKSVTGCPIKFVGTGEKLDTLQPFYPDRMAARILGMGDVLSLIERAQSTFDQEKAREIEKKLRRQEFTLEDFLEQIERVRSMGSLEQLLGMLPGVGGAKELRKLQAQFDGKEFVRLEAMINSMTPEERRNPAIINGSRRKRIARGSGTSVQDVNRLLKHFEQTRKLFKQLSEVGSGKGSRKLKPIKFPFF</sequence>
<evidence type="ECO:0000313" key="11">
    <source>
        <dbReference type="EMBL" id="AFV11245.1"/>
    </source>
</evidence>
<dbReference type="Pfam" id="PF02978">
    <property type="entry name" value="SRP_SPB"/>
    <property type="match status" value="1"/>
</dbReference>
<dbReference type="InterPro" id="IPR042101">
    <property type="entry name" value="SRP54_N_sf"/>
</dbReference>
<keyword evidence="7 9" id="KW-0687">Ribonucleoprotein</keyword>
<dbReference type="EMBL" id="CP003732">
    <property type="protein sequence ID" value="AFV11245.1"/>
    <property type="molecule type" value="Genomic_DNA"/>
</dbReference>
<evidence type="ECO:0000256" key="3">
    <source>
        <dbReference type="ARBA" id="ARBA00022801"/>
    </source>
</evidence>
<dbReference type="GO" id="GO:0005525">
    <property type="term" value="F:GTP binding"/>
    <property type="evidence" value="ECO:0007669"/>
    <property type="project" value="UniProtKB-UniRule"/>
</dbReference>
<dbReference type="InterPro" id="IPR004125">
    <property type="entry name" value="Signal_recog_particle_SRP54_M"/>
</dbReference>
<dbReference type="GO" id="GO:0048500">
    <property type="term" value="C:signal recognition particle"/>
    <property type="evidence" value="ECO:0007669"/>
    <property type="project" value="UniProtKB-UniRule"/>
</dbReference>
<comment type="function">
    <text evidence="9">Involved in targeting and insertion of nascent membrane proteins into the cytoplasmic membrane. Binds to the hydrophobic signal sequence of the ribosome-nascent chain (RNC) as it emerges from the ribosomes. The SRP-RNC complex is then targeted to the cytoplasmic membrane where it interacts with the SRP receptor FtsY.</text>
</comment>
<keyword evidence="6 9" id="KW-0733">Signal recognition particle</keyword>
<dbReference type="EC" id="3.6.5.4" evidence="9"/>
<name>K4LH01_THEPS</name>
<evidence type="ECO:0000256" key="5">
    <source>
        <dbReference type="ARBA" id="ARBA00023134"/>
    </source>
</evidence>
<dbReference type="NCBIfam" id="TIGR00959">
    <property type="entry name" value="ffh"/>
    <property type="match status" value="1"/>
</dbReference>
<comment type="catalytic activity">
    <reaction evidence="8 9">
        <text>GTP + H2O = GDP + phosphate + H(+)</text>
        <dbReference type="Rhea" id="RHEA:19669"/>
        <dbReference type="ChEBI" id="CHEBI:15377"/>
        <dbReference type="ChEBI" id="CHEBI:15378"/>
        <dbReference type="ChEBI" id="CHEBI:37565"/>
        <dbReference type="ChEBI" id="CHEBI:43474"/>
        <dbReference type="ChEBI" id="CHEBI:58189"/>
        <dbReference type="EC" id="3.6.5.4"/>
    </reaction>
</comment>
<protein>
    <recommendedName>
        <fullName evidence="9">Signal recognition particle protein</fullName>
        <ecNumber evidence="9">3.6.5.4</ecNumber>
    </recommendedName>
    <alternativeName>
        <fullName evidence="9">Fifty-four homolog</fullName>
    </alternativeName>
</protein>
<evidence type="ECO:0000256" key="1">
    <source>
        <dbReference type="ARBA" id="ARBA00005450"/>
    </source>
</evidence>
<organism evidence="11 12">
    <name type="scientific">Thermacetogenium phaeum (strain ATCC BAA-254 / DSM 26808 / PB)</name>
    <dbReference type="NCBI Taxonomy" id="1089553"/>
    <lineage>
        <taxon>Bacteria</taxon>
        <taxon>Bacillati</taxon>
        <taxon>Bacillota</taxon>
        <taxon>Clostridia</taxon>
        <taxon>Thermoanaerobacterales</taxon>
        <taxon>Thermoanaerobacteraceae</taxon>
        <taxon>Thermacetogenium</taxon>
    </lineage>
</organism>
<keyword evidence="2 9" id="KW-0547">Nucleotide-binding</keyword>
<evidence type="ECO:0000256" key="2">
    <source>
        <dbReference type="ARBA" id="ARBA00022741"/>
    </source>
</evidence>
<dbReference type="InterPro" id="IPR027417">
    <property type="entry name" value="P-loop_NTPase"/>
</dbReference>
<dbReference type="PANTHER" id="PTHR11564:SF5">
    <property type="entry name" value="SIGNAL RECOGNITION PARTICLE SUBUNIT SRP54"/>
    <property type="match status" value="1"/>
</dbReference>
<evidence type="ECO:0000313" key="12">
    <source>
        <dbReference type="Proteomes" id="UP000000467"/>
    </source>
</evidence>
<dbReference type="AlphaFoldDB" id="K4LH01"/>
<dbReference type="Proteomes" id="UP000000467">
    <property type="component" value="Chromosome"/>
</dbReference>
<dbReference type="InterPro" id="IPR022941">
    <property type="entry name" value="SRP54"/>
</dbReference>
<dbReference type="PANTHER" id="PTHR11564">
    <property type="entry name" value="SIGNAL RECOGNITION PARTICLE 54K PROTEIN SRP54"/>
    <property type="match status" value="1"/>
</dbReference>
<dbReference type="SUPFAM" id="SSF52540">
    <property type="entry name" value="P-loop containing nucleoside triphosphate hydrolases"/>
    <property type="match status" value="1"/>
</dbReference>
<evidence type="ECO:0000256" key="9">
    <source>
        <dbReference type="HAMAP-Rule" id="MF_00306"/>
    </source>
</evidence>
<dbReference type="SMART" id="SM00382">
    <property type="entry name" value="AAA"/>
    <property type="match status" value="1"/>
</dbReference>
<dbReference type="OrthoDB" id="9804720at2"/>
<keyword evidence="9" id="KW-0963">Cytoplasm</keyword>
<dbReference type="PROSITE" id="PS00300">
    <property type="entry name" value="SRP54"/>
    <property type="match status" value="1"/>
</dbReference>
<dbReference type="GO" id="GO:0003924">
    <property type="term" value="F:GTPase activity"/>
    <property type="evidence" value="ECO:0007669"/>
    <property type="project" value="UniProtKB-UniRule"/>
</dbReference>
<feature type="binding site" evidence="9">
    <location>
        <begin position="248"/>
        <end position="251"/>
    </location>
    <ligand>
        <name>GTP</name>
        <dbReference type="ChEBI" id="CHEBI:37565"/>
    </ligand>
</feature>
<evidence type="ECO:0000256" key="6">
    <source>
        <dbReference type="ARBA" id="ARBA00023135"/>
    </source>
</evidence>
<reference evidence="11 12" key="1">
    <citation type="journal article" date="2012" name="BMC Genomics">
        <title>Genome-guided analysis of physiological and morphological traits of the fermentative acetate oxidizer Thermacetogenium phaeum.</title>
        <authorList>
            <person name="Oehler D."/>
            <person name="Poehlein A."/>
            <person name="Leimbach A."/>
            <person name="Muller N."/>
            <person name="Daniel R."/>
            <person name="Gottschalk G."/>
            <person name="Schink B."/>
        </authorList>
    </citation>
    <scope>NUCLEOTIDE SEQUENCE [LARGE SCALE GENOMIC DNA]</scope>
    <source>
        <strain evidence="12">ATCC BAA-254 / DSM 26808 / PB</strain>
    </source>
</reference>
<dbReference type="RefSeq" id="WP_015050126.1">
    <property type="nucleotide sequence ID" value="NC_018870.1"/>
</dbReference>
<dbReference type="InterPro" id="IPR036891">
    <property type="entry name" value="Signal_recog_part_SRP54_M_sf"/>
</dbReference>
<dbReference type="SMART" id="SM00963">
    <property type="entry name" value="SRP54_N"/>
    <property type="match status" value="1"/>
</dbReference>
<dbReference type="STRING" id="1089553.Tph_c10220"/>
<keyword evidence="3 9" id="KW-0378">Hydrolase</keyword>
<comment type="subcellular location">
    <subcellularLocation>
        <location evidence="9">Cytoplasm</location>
    </subcellularLocation>
    <text evidence="9">The SRP-RNC complex is targeted to the cytoplasmic membrane.</text>
</comment>
<evidence type="ECO:0000256" key="4">
    <source>
        <dbReference type="ARBA" id="ARBA00022884"/>
    </source>
</evidence>
<feature type="binding site" evidence="9">
    <location>
        <begin position="108"/>
        <end position="115"/>
    </location>
    <ligand>
        <name>GTP</name>
        <dbReference type="ChEBI" id="CHEBI:37565"/>
    </ligand>
</feature>